<proteinExistence type="predicted"/>
<gene>
    <name evidence="1" type="ORF">BN4615_P6656</name>
</gene>
<name>A0A1M4EEA3_9ACTN</name>
<accession>A0A1M4EEA3</accession>
<dbReference type="AlphaFoldDB" id="A0A1M4EEA3"/>
<evidence type="ECO:0000313" key="1">
    <source>
        <dbReference type="EMBL" id="SBO97140.1"/>
    </source>
</evidence>
<protein>
    <submittedName>
        <fullName evidence="1">Uncharacterized protein</fullName>
    </submittedName>
</protein>
<dbReference type="EMBL" id="LT559118">
    <property type="protein sequence ID" value="SBO97140.1"/>
    <property type="molecule type" value="Genomic_DNA"/>
</dbReference>
<reference evidence="1" key="1">
    <citation type="submission" date="2016-04" db="EMBL/GenBank/DDBJ databases">
        <authorList>
            <person name="Evans L.H."/>
            <person name="Alamgir A."/>
            <person name="Owens N."/>
            <person name="Weber N.D."/>
            <person name="Virtaneva K."/>
            <person name="Barbian K."/>
            <person name="Babar A."/>
            <person name="Rosenke K."/>
        </authorList>
    </citation>
    <scope>NUCLEOTIDE SEQUENCE</scope>
    <source>
        <strain evidence="1">Nono1</strain>
    </source>
</reference>
<sequence>MSVKTDEEQRRAAESGFARMQEALATVVTTTFDGRMSDG</sequence>
<organism evidence="1">
    <name type="scientific">Nonomuraea gerenzanensis</name>
    <dbReference type="NCBI Taxonomy" id="93944"/>
    <lineage>
        <taxon>Bacteria</taxon>
        <taxon>Bacillati</taxon>
        <taxon>Actinomycetota</taxon>
        <taxon>Actinomycetes</taxon>
        <taxon>Streptosporangiales</taxon>
        <taxon>Streptosporangiaceae</taxon>
        <taxon>Nonomuraea</taxon>
    </lineage>
</organism>